<protein>
    <recommendedName>
        <fullName evidence="2">DUF7869 domain-containing protein</fullName>
    </recommendedName>
</protein>
<dbReference type="EMBL" id="JBJQOH010000002">
    <property type="protein sequence ID" value="KAL3695669.1"/>
    <property type="molecule type" value="Genomic_DNA"/>
</dbReference>
<sequence>MYKLTFPTGKYNLKQKKNFSIRPFYLLKTHLMVEAFKTGDGVYMQNEEMDKVYEGTIVSVLPSFTVQTVELGNCSIAVRLDKVLQCQHALPYPNMDATTLGEVEIGMTIRWPIDLLLVITEVNNDVISLEDCEGFQDEARVQCSQIPRSSSTTPVDYKLRQNWYLLEVHILIRTPAYDKLPVAEGLVTLTAPAASVNNTTLGELNVGTAVTNLSNGVDLDILSNTPLEAFVDGPMLVSWSLKLVIAKKFNRSLYSLQLGVNRNDDDDHQLSREEDVDDILEDTPSTSQPDLESGRPELPRKKKRHYNSTVRNTQDPLHRARIDAKKRASVQTTDEQIRAVQRKTCCGEMCCRKFTLEVIRRCRLEYFGLPHDEKEEYIHTRYILRHQTAIEEDKHIIDQKLICKKAFWTIYGFSKSKYYDMMRQASEGVVRGYHGNQRRPKPRGNSIEADVVLRQLLEQLAEPMPHMQYIQADGSVGKLYMLLSCYNKLSIMNELNLKLKSLGGEGISKSRFYKQWTDNFKNFRFHQKGAFAKCDTCMELKLKLMNERRPEARRPIEEERNKHMSEQMSRRNVYYAKRTLAKTQPERYLCLIHDKMDQNKTNIPRLADNMKKLHVGGCIPLPISLTGMLTHGREPGAYYHLSVTGLWHGDPNFTVSSLAKCLRDLEQMDDLGDHIGDLARTTSAVPLFTALLDQAAFTASLGRQGATDSSFLPFAGNGNMQNGRDNVQIPPLKPLPHVFMLQMDNSAKDNKNIHVLAFCSELVIRGVFETIEVNFLMVGHTHEDVDALFSKVSAQTINKDVLTLPALMAEIWDSETMHPVSLLLEEVADYKSYVDSFLGPLTNHGIGFTLDQRQQEATRDGPEDGIIVVDKLQQELHQENNLMLQPYVGDPANRPRRSFIPLEDITEWKFVILRPDDAFEAEIPRMIWLGRAMGAVVREIDDEHHGQFLVEWWRPKHRKSNATNKERYLNVLMGLKDWEKDPGYFTPEWINATAVVYSWKYRSKGGVLQNARLNPLAKAAIESHFQQLDKENGVQA</sequence>
<accession>A0ABD3HZD2</accession>
<keyword evidence="4" id="KW-1185">Reference proteome</keyword>
<name>A0ABD3HZD2_9MARC</name>
<evidence type="ECO:0000313" key="3">
    <source>
        <dbReference type="EMBL" id="KAL3695669.1"/>
    </source>
</evidence>
<dbReference type="Proteomes" id="UP001633002">
    <property type="component" value="Unassembled WGS sequence"/>
</dbReference>
<dbReference type="Pfam" id="PF25273">
    <property type="entry name" value="DUF7869"/>
    <property type="match status" value="1"/>
</dbReference>
<evidence type="ECO:0000259" key="2">
    <source>
        <dbReference type="Pfam" id="PF25273"/>
    </source>
</evidence>
<dbReference type="InterPro" id="IPR057191">
    <property type="entry name" value="DUF7869"/>
</dbReference>
<organism evidence="3 4">
    <name type="scientific">Riccia sorocarpa</name>
    <dbReference type="NCBI Taxonomy" id="122646"/>
    <lineage>
        <taxon>Eukaryota</taxon>
        <taxon>Viridiplantae</taxon>
        <taxon>Streptophyta</taxon>
        <taxon>Embryophyta</taxon>
        <taxon>Marchantiophyta</taxon>
        <taxon>Marchantiopsida</taxon>
        <taxon>Marchantiidae</taxon>
        <taxon>Marchantiales</taxon>
        <taxon>Ricciaceae</taxon>
        <taxon>Riccia</taxon>
    </lineage>
</organism>
<comment type="caution">
    <text evidence="3">The sequence shown here is derived from an EMBL/GenBank/DDBJ whole genome shotgun (WGS) entry which is preliminary data.</text>
</comment>
<dbReference type="PANTHER" id="PTHR33153">
    <property type="entry name" value="MYND-TYPE DOMAIN-CONTAINING PROTEIN"/>
    <property type="match status" value="1"/>
</dbReference>
<gene>
    <name evidence="3" type="ORF">R1sor_009745</name>
</gene>
<proteinExistence type="predicted"/>
<reference evidence="3 4" key="1">
    <citation type="submission" date="2024-09" db="EMBL/GenBank/DDBJ databases">
        <title>Chromosome-scale assembly of Riccia sorocarpa.</title>
        <authorList>
            <person name="Paukszto L."/>
        </authorList>
    </citation>
    <scope>NUCLEOTIDE SEQUENCE [LARGE SCALE GENOMIC DNA]</scope>
    <source>
        <strain evidence="3">LP-2024</strain>
        <tissue evidence="3">Aerial parts of the thallus</tissue>
    </source>
</reference>
<feature type="region of interest" description="Disordered" evidence="1">
    <location>
        <begin position="280"/>
        <end position="316"/>
    </location>
</feature>
<dbReference type="PANTHER" id="PTHR33153:SF3">
    <property type="entry name" value="TRAFFICKING PROTEIN PARTICLE COMPLEX SUBUNIT 11 DOMAIN-CONTAINING PROTEIN"/>
    <property type="match status" value="1"/>
</dbReference>
<evidence type="ECO:0000313" key="4">
    <source>
        <dbReference type="Proteomes" id="UP001633002"/>
    </source>
</evidence>
<dbReference type="AlphaFoldDB" id="A0ABD3HZD2"/>
<evidence type="ECO:0000256" key="1">
    <source>
        <dbReference type="SAM" id="MobiDB-lite"/>
    </source>
</evidence>
<feature type="domain" description="DUF7869" evidence="2">
    <location>
        <begin position="733"/>
        <end position="844"/>
    </location>
</feature>